<dbReference type="PANTHER" id="PTHR11306:SF68">
    <property type="entry name" value="NPC INTRACELLULAR CHOLESTEROL TRANSPORTER 2"/>
    <property type="match status" value="1"/>
</dbReference>
<dbReference type="OMA" id="QNLFCWE"/>
<feature type="domain" description="MD-2-related lipid-recognition" evidence="7">
    <location>
        <begin position="23"/>
        <end position="145"/>
    </location>
</feature>
<dbReference type="STRING" id="407821.A0A087UDZ3"/>
<keyword evidence="4 6" id="KW-0732">Signal</keyword>
<protein>
    <submittedName>
        <fullName evidence="8">Epididymal secretory protein E1</fullName>
    </submittedName>
</protein>
<dbReference type="InterPro" id="IPR039670">
    <property type="entry name" value="NPC2-like"/>
</dbReference>
<sequence>MDRLCIILVLSAIAAHVCVASKFQDCGSAAKVNTVVISDCPDSLDECPLKRGTEASINIAFKSNSETKTLKAIVHGIISGVPLPFPLPQPDGCKSGVSCPVQKGQSYTYANKLKVKNSYPPLAVTVKWELKDENNNDLICVEIPCKVQ</sequence>
<dbReference type="AlphaFoldDB" id="A0A087UDZ3"/>
<keyword evidence="3" id="KW-0964">Secreted</keyword>
<dbReference type="SUPFAM" id="SSF81296">
    <property type="entry name" value="E set domains"/>
    <property type="match status" value="1"/>
</dbReference>
<dbReference type="FunFam" id="2.60.40.770:FF:000001">
    <property type="entry name" value="NPC intracellular cholesterol transporter 2"/>
    <property type="match status" value="1"/>
</dbReference>
<evidence type="ECO:0000256" key="3">
    <source>
        <dbReference type="ARBA" id="ARBA00022525"/>
    </source>
</evidence>
<keyword evidence="5" id="KW-1015">Disulfide bond</keyword>
<dbReference type="CDD" id="cd00916">
    <property type="entry name" value="Npc2_like"/>
    <property type="match status" value="1"/>
</dbReference>
<evidence type="ECO:0000256" key="5">
    <source>
        <dbReference type="ARBA" id="ARBA00023157"/>
    </source>
</evidence>
<dbReference type="OrthoDB" id="4937502at2759"/>
<accession>A0A087UDZ3</accession>
<keyword evidence="9" id="KW-1185">Reference proteome</keyword>
<dbReference type="GO" id="GO:0032934">
    <property type="term" value="F:sterol binding"/>
    <property type="evidence" value="ECO:0007669"/>
    <property type="project" value="InterPro"/>
</dbReference>
<evidence type="ECO:0000256" key="2">
    <source>
        <dbReference type="ARBA" id="ARBA00006370"/>
    </source>
</evidence>
<dbReference type="GO" id="GO:0005576">
    <property type="term" value="C:extracellular region"/>
    <property type="evidence" value="ECO:0007669"/>
    <property type="project" value="UniProtKB-SubCell"/>
</dbReference>
<feature type="non-terminal residue" evidence="8">
    <location>
        <position position="148"/>
    </location>
</feature>
<dbReference type="EMBL" id="KK119392">
    <property type="protein sequence ID" value="KFM75582.1"/>
    <property type="molecule type" value="Genomic_DNA"/>
</dbReference>
<evidence type="ECO:0000313" key="8">
    <source>
        <dbReference type="EMBL" id="KFM75582.1"/>
    </source>
</evidence>
<dbReference type="Gene3D" id="2.60.40.770">
    <property type="match status" value="1"/>
</dbReference>
<dbReference type="PANTHER" id="PTHR11306">
    <property type="entry name" value="NIEMANN PICK TYPE C2 PROTEIN NPC2-RELATED"/>
    <property type="match status" value="1"/>
</dbReference>
<proteinExistence type="inferred from homology"/>
<dbReference type="InterPro" id="IPR014756">
    <property type="entry name" value="Ig_E-set"/>
</dbReference>
<evidence type="ECO:0000256" key="4">
    <source>
        <dbReference type="ARBA" id="ARBA00022729"/>
    </source>
</evidence>
<dbReference type="Pfam" id="PF02221">
    <property type="entry name" value="E1_DerP2_DerF2"/>
    <property type="match status" value="1"/>
</dbReference>
<dbReference type="SMART" id="SM00737">
    <property type="entry name" value="ML"/>
    <property type="match status" value="1"/>
</dbReference>
<feature type="signal peptide" evidence="6">
    <location>
        <begin position="1"/>
        <end position="20"/>
    </location>
</feature>
<evidence type="ECO:0000256" key="6">
    <source>
        <dbReference type="SAM" id="SignalP"/>
    </source>
</evidence>
<evidence type="ECO:0000256" key="1">
    <source>
        <dbReference type="ARBA" id="ARBA00004613"/>
    </source>
</evidence>
<organism evidence="8 9">
    <name type="scientific">Stegodyphus mimosarum</name>
    <name type="common">African social velvet spider</name>
    <dbReference type="NCBI Taxonomy" id="407821"/>
    <lineage>
        <taxon>Eukaryota</taxon>
        <taxon>Metazoa</taxon>
        <taxon>Ecdysozoa</taxon>
        <taxon>Arthropoda</taxon>
        <taxon>Chelicerata</taxon>
        <taxon>Arachnida</taxon>
        <taxon>Araneae</taxon>
        <taxon>Araneomorphae</taxon>
        <taxon>Entelegynae</taxon>
        <taxon>Eresoidea</taxon>
        <taxon>Eresidae</taxon>
        <taxon>Stegodyphus</taxon>
    </lineage>
</organism>
<dbReference type="GO" id="GO:0032367">
    <property type="term" value="P:intracellular cholesterol transport"/>
    <property type="evidence" value="ECO:0007669"/>
    <property type="project" value="InterPro"/>
</dbReference>
<dbReference type="InterPro" id="IPR003172">
    <property type="entry name" value="ML_dom"/>
</dbReference>
<evidence type="ECO:0000259" key="7">
    <source>
        <dbReference type="SMART" id="SM00737"/>
    </source>
</evidence>
<dbReference type="InterPro" id="IPR033916">
    <property type="entry name" value="ML_Npc2-like"/>
</dbReference>
<comment type="subcellular location">
    <subcellularLocation>
        <location evidence="1">Secreted</location>
    </subcellularLocation>
</comment>
<comment type="similarity">
    <text evidence="2">Belongs to the NPC2 family.</text>
</comment>
<name>A0A087UDZ3_STEMI</name>
<dbReference type="Proteomes" id="UP000054359">
    <property type="component" value="Unassembled WGS sequence"/>
</dbReference>
<reference evidence="8 9" key="1">
    <citation type="submission" date="2013-11" db="EMBL/GenBank/DDBJ databases">
        <title>Genome sequencing of Stegodyphus mimosarum.</title>
        <authorList>
            <person name="Bechsgaard J."/>
        </authorList>
    </citation>
    <scope>NUCLEOTIDE SEQUENCE [LARGE SCALE GENOMIC DNA]</scope>
</reference>
<gene>
    <name evidence="8" type="ORF">X975_22075</name>
</gene>
<evidence type="ECO:0000313" key="9">
    <source>
        <dbReference type="Proteomes" id="UP000054359"/>
    </source>
</evidence>
<feature type="chain" id="PRO_5001830423" evidence="6">
    <location>
        <begin position="21"/>
        <end position="148"/>
    </location>
</feature>